<sequence>MGLPGGNPKLVPTEFGKRVLEGFQVTPLWNQGFIQDDGRTNYVPTVKTARWEYSTRPIYGWGDVGSKQKSTAGWLAAFPVFEPHWQVCMAGGLSTGWIEWDGERFEFENAPSYSEKNWGGAFPKKWFWAQCNVFEGADGDVALTAAGGLRELPGLNTYEIPALIGVHFGRKFYEFVPWNGTVSWEIAPWGSWYIAAENKRHNVKLEATTKEPGTTLRAPTMEAGLAPACKDTCFGELRLQMWEKRYDGSNGKLILDVTSNMAALEVGGGPWFNTWKAETSSPELVTRALNVPVDVEGVLGFIPFFKPPGL</sequence>
<dbReference type="Proteomes" id="UP000541444">
    <property type="component" value="Unassembled WGS sequence"/>
</dbReference>
<dbReference type="OrthoDB" id="38968at2759"/>
<proteinExistence type="predicted"/>
<dbReference type="Pfam" id="PF14249">
    <property type="entry name" value="Tocopherol_cycl"/>
    <property type="match status" value="1"/>
</dbReference>
<reference evidence="1 2" key="1">
    <citation type="journal article" date="2020" name="IScience">
        <title>Genome Sequencing of the Endangered Kingdonia uniflora (Circaeasteraceae, Ranunculales) Reveals Potential Mechanisms of Evolutionary Specialization.</title>
        <authorList>
            <person name="Sun Y."/>
            <person name="Deng T."/>
            <person name="Zhang A."/>
            <person name="Moore M.J."/>
            <person name="Landis J.B."/>
            <person name="Lin N."/>
            <person name="Zhang H."/>
            <person name="Zhang X."/>
            <person name="Huang J."/>
            <person name="Zhang X."/>
            <person name="Sun H."/>
            <person name="Wang H."/>
        </authorList>
    </citation>
    <scope>NUCLEOTIDE SEQUENCE [LARGE SCALE GENOMIC DNA]</scope>
    <source>
        <strain evidence="1">TB1705</strain>
        <tissue evidence="1">Leaf</tissue>
    </source>
</reference>
<dbReference type="PANTHER" id="PTHR35309:SF2">
    <property type="entry name" value="TOCOPHEROL CYCLASE, CHLOROPLASTIC"/>
    <property type="match status" value="1"/>
</dbReference>
<accession>A0A7J7LE94</accession>
<dbReference type="EMBL" id="JACGCM010002335">
    <property type="protein sequence ID" value="KAF6140991.1"/>
    <property type="molecule type" value="Genomic_DNA"/>
</dbReference>
<dbReference type="GO" id="GO:0009976">
    <property type="term" value="F:tocopherol cyclase activity"/>
    <property type="evidence" value="ECO:0007669"/>
    <property type="project" value="InterPro"/>
</dbReference>
<protein>
    <recommendedName>
        <fullName evidence="3">Tocopherol cyclase</fullName>
    </recommendedName>
</protein>
<dbReference type="AlphaFoldDB" id="A0A7J7LE94"/>
<name>A0A7J7LE94_9MAGN</name>
<keyword evidence="2" id="KW-1185">Reference proteome</keyword>
<dbReference type="PANTHER" id="PTHR35309">
    <property type="match status" value="1"/>
</dbReference>
<comment type="caution">
    <text evidence="1">The sequence shown here is derived from an EMBL/GenBank/DDBJ whole genome shotgun (WGS) entry which is preliminary data.</text>
</comment>
<evidence type="ECO:0000313" key="1">
    <source>
        <dbReference type="EMBL" id="KAF6140991.1"/>
    </source>
</evidence>
<evidence type="ECO:0008006" key="3">
    <source>
        <dbReference type="Google" id="ProtNLM"/>
    </source>
</evidence>
<evidence type="ECO:0000313" key="2">
    <source>
        <dbReference type="Proteomes" id="UP000541444"/>
    </source>
</evidence>
<organism evidence="1 2">
    <name type="scientific">Kingdonia uniflora</name>
    <dbReference type="NCBI Taxonomy" id="39325"/>
    <lineage>
        <taxon>Eukaryota</taxon>
        <taxon>Viridiplantae</taxon>
        <taxon>Streptophyta</taxon>
        <taxon>Embryophyta</taxon>
        <taxon>Tracheophyta</taxon>
        <taxon>Spermatophyta</taxon>
        <taxon>Magnoliopsida</taxon>
        <taxon>Ranunculales</taxon>
        <taxon>Circaeasteraceae</taxon>
        <taxon>Kingdonia</taxon>
    </lineage>
</organism>
<dbReference type="InterPro" id="IPR025893">
    <property type="entry name" value="Tocopherol_cyclase"/>
</dbReference>
<gene>
    <name evidence="1" type="ORF">GIB67_006620</name>
</gene>